<dbReference type="RefSeq" id="WP_012608571.1">
    <property type="nucleotide sequence ID" value="NC_011766.1"/>
</dbReference>
<organism evidence="1 2">
    <name type="scientific">Desulfurococcus amylolyticus (strain DSM 18924 / JCM 16383 / VKM B-2413 / 1221n)</name>
    <name type="common">Desulfurococcus kamchatkensis</name>
    <dbReference type="NCBI Taxonomy" id="490899"/>
    <lineage>
        <taxon>Archaea</taxon>
        <taxon>Thermoproteota</taxon>
        <taxon>Thermoprotei</taxon>
        <taxon>Desulfurococcales</taxon>
        <taxon>Desulfurococcaceae</taxon>
        <taxon>Desulfurococcus</taxon>
    </lineage>
</organism>
<sequence length="174" mass="19946">MERIVSRGERIRYKCIRSGTCCGSGPNVALTAFDICRIARFLNTEWRSLVGRYIYAVIADQIPIPVLRGINNRCVFLQTSNSLPTCSIYPARPRRCRLFPFIPISPSIKDKMYVSRICPGIGVGEEMEPPWSELEKFSEEVTIHYRLLYDYIFNKGYEPISALEAVIDQVCLQQ</sequence>
<accession>B8D549</accession>
<gene>
    <name evidence="1" type="ordered locus">DKAM_0904</name>
</gene>
<reference evidence="1 2" key="1">
    <citation type="journal article" date="2009" name="J. Bacteriol.">
        <title>Complete genome sequence of the anaerobic, protein-degrading hyperthermophilic crenarchaeon Desulfurococcus kamchatkensis.</title>
        <authorList>
            <person name="Ravin N.V."/>
            <person name="Mardanov A.V."/>
            <person name="Beletsky A.V."/>
            <person name="Kublanov I.V."/>
            <person name="Kolganova T.V."/>
            <person name="Lebedinsky A.V."/>
            <person name="Chernyh N.A."/>
            <person name="Bonch-Osmolovskaya E.A."/>
            <person name="Skryabin K.G."/>
        </authorList>
    </citation>
    <scope>NUCLEOTIDE SEQUENCE [LARGE SCALE GENOMIC DNA]</scope>
    <source>
        <strain evidence="2">DSM 18924 / JCM 16383 / VKM B-2413 / 1221n</strain>
    </source>
</reference>
<dbReference type="GeneID" id="7171036"/>
<dbReference type="PANTHER" id="PTHR35866">
    <property type="entry name" value="PUTATIVE-RELATED"/>
    <property type="match status" value="1"/>
</dbReference>
<dbReference type="HOGENOM" id="CLU_1465075_0_0_2"/>
<name>B8D549_DESA1</name>
<dbReference type="eggNOG" id="arCOG02579">
    <property type="taxonomic scope" value="Archaea"/>
</dbReference>
<dbReference type="Pfam" id="PF03692">
    <property type="entry name" value="CxxCxxCC"/>
    <property type="match status" value="1"/>
</dbReference>
<dbReference type="AlphaFoldDB" id="B8D549"/>
<evidence type="ECO:0000313" key="2">
    <source>
        <dbReference type="Proteomes" id="UP000006903"/>
    </source>
</evidence>
<dbReference type="KEGG" id="dka:DKAM_0904"/>
<proteinExistence type="predicted"/>
<dbReference type="STRING" id="490899.DKAM_0904"/>
<dbReference type="InterPro" id="IPR005358">
    <property type="entry name" value="Puta_zinc/iron-chelating_dom"/>
</dbReference>
<dbReference type="EMBL" id="CP001140">
    <property type="protein sequence ID" value="ACL11230.1"/>
    <property type="molecule type" value="Genomic_DNA"/>
</dbReference>
<dbReference type="Proteomes" id="UP000006903">
    <property type="component" value="Chromosome"/>
</dbReference>
<dbReference type="PANTHER" id="PTHR35866:SF1">
    <property type="entry name" value="YKGJ FAMILY CYSTEINE CLUSTER PROTEIN"/>
    <property type="match status" value="1"/>
</dbReference>
<evidence type="ECO:0000313" key="1">
    <source>
        <dbReference type="EMBL" id="ACL11230.1"/>
    </source>
</evidence>
<protein>
    <submittedName>
        <fullName evidence="1">Putative Fe-S oxidoreductase</fullName>
    </submittedName>
</protein>